<protein>
    <submittedName>
        <fullName evidence="6">DNA recombination protein RmuC</fullName>
    </submittedName>
</protein>
<reference evidence="6 7" key="1">
    <citation type="submission" date="2016-11" db="EMBL/GenBank/DDBJ databases">
        <authorList>
            <person name="Jaros S."/>
            <person name="Januszkiewicz K."/>
            <person name="Wedrychowicz H."/>
        </authorList>
    </citation>
    <scope>NUCLEOTIDE SEQUENCE [LARGE SCALE GENOMIC DNA]</scope>
    <source>
        <strain evidence="6 7">CGMCC 1.7049</strain>
    </source>
</reference>
<evidence type="ECO:0000256" key="5">
    <source>
        <dbReference type="SAM" id="Coils"/>
    </source>
</evidence>
<dbReference type="InterPro" id="IPR003798">
    <property type="entry name" value="DNA_recombination_RmuC"/>
</dbReference>
<dbReference type="GO" id="GO:0006310">
    <property type="term" value="P:DNA recombination"/>
    <property type="evidence" value="ECO:0007669"/>
    <property type="project" value="UniProtKB-KW"/>
</dbReference>
<dbReference type="EMBL" id="FQWZ01000001">
    <property type="protein sequence ID" value="SHG50192.1"/>
    <property type="molecule type" value="Genomic_DNA"/>
</dbReference>
<dbReference type="Pfam" id="PF02646">
    <property type="entry name" value="RmuC"/>
    <property type="match status" value="1"/>
</dbReference>
<dbReference type="RefSeq" id="WP_072893346.1">
    <property type="nucleotide sequence ID" value="NZ_FQWZ01000001.1"/>
</dbReference>
<dbReference type="Proteomes" id="UP000199758">
    <property type="component" value="Unassembled WGS sequence"/>
</dbReference>
<evidence type="ECO:0000256" key="2">
    <source>
        <dbReference type="ARBA" id="ARBA00009840"/>
    </source>
</evidence>
<accession>A0A1M5KBN2</accession>
<keyword evidence="7" id="KW-1185">Reference proteome</keyword>
<dbReference type="STRING" id="490188.SAMN04488068_0468"/>
<evidence type="ECO:0000256" key="3">
    <source>
        <dbReference type="ARBA" id="ARBA00023054"/>
    </source>
</evidence>
<evidence type="ECO:0000313" key="6">
    <source>
        <dbReference type="EMBL" id="SHG50192.1"/>
    </source>
</evidence>
<evidence type="ECO:0000256" key="4">
    <source>
        <dbReference type="ARBA" id="ARBA00023172"/>
    </source>
</evidence>
<gene>
    <name evidence="6" type="ORF">SAMN04488068_0468</name>
</gene>
<dbReference type="AlphaFoldDB" id="A0A1M5KBN2"/>
<keyword evidence="4" id="KW-0233">DNA recombination</keyword>
<comment type="similarity">
    <text evidence="2">Belongs to the RmuC family.</text>
</comment>
<name>A0A1M5KBN2_9GAMM</name>
<organism evidence="6 7">
    <name type="scientific">Hydrocarboniphaga daqingensis</name>
    <dbReference type="NCBI Taxonomy" id="490188"/>
    <lineage>
        <taxon>Bacteria</taxon>
        <taxon>Pseudomonadati</taxon>
        <taxon>Pseudomonadota</taxon>
        <taxon>Gammaproteobacteria</taxon>
        <taxon>Nevskiales</taxon>
        <taxon>Nevskiaceae</taxon>
        <taxon>Hydrocarboniphaga</taxon>
    </lineage>
</organism>
<evidence type="ECO:0000313" key="7">
    <source>
        <dbReference type="Proteomes" id="UP000199758"/>
    </source>
</evidence>
<dbReference type="OrthoDB" id="9765111at2"/>
<dbReference type="PANTHER" id="PTHR30563:SF0">
    <property type="entry name" value="DNA RECOMBINATION PROTEIN RMUC"/>
    <property type="match status" value="1"/>
</dbReference>
<keyword evidence="3 5" id="KW-0175">Coiled coil</keyword>
<feature type="coiled-coil region" evidence="5">
    <location>
        <begin position="33"/>
        <end position="113"/>
    </location>
</feature>
<sequence length="464" mass="51034">MTPTTLIASTLLALMAGAALAWLIAQARSRALLAVEQTRNAHLQQQLAEQQKLTQQRDADLAAQARSLGEQQVRVAELQTQLAEERRQGQERLASFEEARHKLEESFKALSADALQASQEAFMRLAGATFEKLQAQTDGKLEQREQAVKALVEPISKSLDGVRTKIDELEKSRAEAYGSLSAQVRSMIVTQDQLRLEAGNLVKALRAPQTRGRWGEIQLKRVVEMAGMLDYCDFEQQVSMTTDDGRLRPDLVVRLPGGKRVVVDAKAPLQAYLDAVETTDDALRLTHLAGHARQLRDHVNKLSAKSYWQQFEPTPEFVVMFLPGESFFSAALEQQPGLIEDGVKQGVIVATPTTLIALLRAVSYGWRQEKLAENAQAIATLGRDLYERVGKLAEHFAKLGKNLGTAVNTYNDAVGTLESRVLPAARRFKELGAGTGDISPLDSLQQATRQLQAPELVAGDLPRG</sequence>
<dbReference type="PANTHER" id="PTHR30563">
    <property type="entry name" value="DNA RECOMBINATION PROTEIN RMUC"/>
    <property type="match status" value="1"/>
</dbReference>
<evidence type="ECO:0000256" key="1">
    <source>
        <dbReference type="ARBA" id="ARBA00003416"/>
    </source>
</evidence>
<comment type="function">
    <text evidence="1">Involved in DNA recombination.</text>
</comment>
<proteinExistence type="inferred from homology"/>